<proteinExistence type="predicted"/>
<gene>
    <name evidence="1" type="ordered locus">DP0162</name>
</gene>
<organism evidence="1 2">
    <name type="scientific">Desulfotalea psychrophila (strain LSv54 / DSM 12343)</name>
    <dbReference type="NCBI Taxonomy" id="177439"/>
    <lineage>
        <taxon>Bacteria</taxon>
        <taxon>Pseudomonadati</taxon>
        <taxon>Thermodesulfobacteriota</taxon>
        <taxon>Desulfobulbia</taxon>
        <taxon>Desulfobulbales</taxon>
        <taxon>Desulfocapsaceae</taxon>
        <taxon>Desulfotalea</taxon>
    </lineage>
</organism>
<dbReference type="KEGG" id="dps:DP0162"/>
<evidence type="ECO:0000313" key="1">
    <source>
        <dbReference type="EMBL" id="CAG34891.1"/>
    </source>
</evidence>
<sequence>MGFGKEGKNPLATRGFLLYIQIIFYWKTEKKAVLLNICGTQIISINDDLATQFH</sequence>
<evidence type="ECO:0000313" key="2">
    <source>
        <dbReference type="Proteomes" id="UP000000602"/>
    </source>
</evidence>
<dbReference type="EMBL" id="CR522870">
    <property type="protein sequence ID" value="CAG34891.1"/>
    <property type="molecule type" value="Genomic_DNA"/>
</dbReference>
<name>Q6ARY4_DESPS</name>
<accession>Q6ARY4</accession>
<dbReference type="Proteomes" id="UP000000602">
    <property type="component" value="Chromosome"/>
</dbReference>
<dbReference type="STRING" id="177439.DP0162"/>
<reference evidence="2" key="1">
    <citation type="journal article" date="2004" name="Environ. Microbiol.">
        <title>The genome of Desulfotalea psychrophila, a sulfate-reducing bacterium from permanently cold Arctic sediments.</title>
        <authorList>
            <person name="Rabus R."/>
            <person name="Ruepp A."/>
            <person name="Frickey T."/>
            <person name="Rattei T."/>
            <person name="Fartmann B."/>
            <person name="Stark M."/>
            <person name="Bauer M."/>
            <person name="Zibat A."/>
            <person name="Lombardot T."/>
            <person name="Becker I."/>
            <person name="Amann J."/>
            <person name="Gellner K."/>
            <person name="Teeling H."/>
            <person name="Leuschner W.D."/>
            <person name="Gloeckner F.-O."/>
            <person name="Lupas A.N."/>
            <person name="Amann R."/>
            <person name="Klenk H.-P."/>
        </authorList>
    </citation>
    <scope>NUCLEOTIDE SEQUENCE [LARGE SCALE GENOMIC DNA]</scope>
    <source>
        <strain evidence="2">DSM 12343 / LSv54</strain>
    </source>
</reference>
<dbReference type="AlphaFoldDB" id="Q6ARY4"/>
<dbReference type="HOGENOM" id="CLU_3042778_0_0_7"/>
<keyword evidence="2" id="KW-1185">Reference proteome</keyword>
<protein>
    <submittedName>
        <fullName evidence="1">Uncharacterized protein</fullName>
    </submittedName>
</protein>